<keyword evidence="3" id="KW-1185">Reference proteome</keyword>
<reference evidence="2" key="1">
    <citation type="journal article" date="2023" name="Mol. Phylogenet. Evol.">
        <title>Genome-scale phylogeny and comparative genomics of the fungal order Sordariales.</title>
        <authorList>
            <person name="Hensen N."/>
            <person name="Bonometti L."/>
            <person name="Westerberg I."/>
            <person name="Brannstrom I.O."/>
            <person name="Guillou S."/>
            <person name="Cros-Aarteil S."/>
            <person name="Calhoun S."/>
            <person name="Haridas S."/>
            <person name="Kuo A."/>
            <person name="Mondo S."/>
            <person name="Pangilinan J."/>
            <person name="Riley R."/>
            <person name="LaButti K."/>
            <person name="Andreopoulos B."/>
            <person name="Lipzen A."/>
            <person name="Chen C."/>
            <person name="Yan M."/>
            <person name="Daum C."/>
            <person name="Ng V."/>
            <person name="Clum A."/>
            <person name="Steindorff A."/>
            <person name="Ohm R.A."/>
            <person name="Martin F."/>
            <person name="Silar P."/>
            <person name="Natvig D.O."/>
            <person name="Lalanne C."/>
            <person name="Gautier V."/>
            <person name="Ament-Velasquez S.L."/>
            <person name="Kruys A."/>
            <person name="Hutchinson M.I."/>
            <person name="Powell A.J."/>
            <person name="Barry K."/>
            <person name="Miller A.N."/>
            <person name="Grigoriev I.V."/>
            <person name="Debuchy R."/>
            <person name="Gladieux P."/>
            <person name="Hiltunen Thoren M."/>
            <person name="Johannesson H."/>
        </authorList>
    </citation>
    <scope>NUCLEOTIDE SEQUENCE</scope>
    <source>
        <strain evidence="2">CBS 103.79</strain>
    </source>
</reference>
<evidence type="ECO:0000313" key="2">
    <source>
        <dbReference type="EMBL" id="KAK3896705.1"/>
    </source>
</evidence>
<feature type="compositionally biased region" description="Basic and acidic residues" evidence="1">
    <location>
        <begin position="54"/>
        <end position="73"/>
    </location>
</feature>
<proteinExistence type="predicted"/>
<reference evidence="2" key="2">
    <citation type="submission" date="2023-05" db="EMBL/GenBank/DDBJ databases">
        <authorList>
            <consortium name="Lawrence Berkeley National Laboratory"/>
            <person name="Steindorff A."/>
            <person name="Hensen N."/>
            <person name="Bonometti L."/>
            <person name="Westerberg I."/>
            <person name="Brannstrom I.O."/>
            <person name="Guillou S."/>
            <person name="Cros-Aarteil S."/>
            <person name="Calhoun S."/>
            <person name="Haridas S."/>
            <person name="Kuo A."/>
            <person name="Mondo S."/>
            <person name="Pangilinan J."/>
            <person name="Riley R."/>
            <person name="Labutti K."/>
            <person name="Andreopoulos B."/>
            <person name="Lipzen A."/>
            <person name="Chen C."/>
            <person name="Yanf M."/>
            <person name="Daum C."/>
            <person name="Ng V."/>
            <person name="Clum A."/>
            <person name="Ohm R."/>
            <person name="Martin F."/>
            <person name="Silar P."/>
            <person name="Natvig D."/>
            <person name="Lalanne C."/>
            <person name="Gautier V."/>
            <person name="Ament-Velasquez S.L."/>
            <person name="Kruys A."/>
            <person name="Hutchinson M.I."/>
            <person name="Powell A.J."/>
            <person name="Barry K."/>
            <person name="Miller A.N."/>
            <person name="Grigoriev I.V."/>
            <person name="Debuchy R."/>
            <person name="Gladieux P."/>
            <person name="Thoren M.H."/>
            <person name="Johannesson H."/>
        </authorList>
    </citation>
    <scope>NUCLEOTIDE SEQUENCE</scope>
    <source>
        <strain evidence="2">CBS 103.79</strain>
    </source>
</reference>
<sequence length="349" mass="37914">MVRRSLLLWPAVCLVLMGFMLYAQRQRFGAISRPEFLQPHDDAKGAPAAAGDTGQHKPPPEDKHEPAAGEAHDAPPPAATTSSKNVLPEATKSAYIKAIMDPAATHLPRLSCPALNTTRYAYLQAPASTVSTPLPIQYFFALDLRQCVALLPRLISSLAETMRFLGPSRCALSIVEGNSVDGTGEVLASLRPTLEALGVTYHFTTTPIDPTHGDRIAALAHLRNLALAPLLNAPEPTRSANTTIAFLNDVAICPEDILELLHQQAFLQADMVCGMDWTYVGRDPTFYDVWIARGMGGDSFFNIPADGNWDSAWNLFWNDAATQTRFAAKKPFQVFSCWNGGAVFKAAPL</sequence>
<dbReference type="InterPro" id="IPR021047">
    <property type="entry name" value="Mannosyltransferase_CMT1"/>
</dbReference>
<dbReference type="Proteomes" id="UP001303889">
    <property type="component" value="Unassembled WGS sequence"/>
</dbReference>
<organism evidence="2 3">
    <name type="scientific">Staphylotrichum tortipilum</name>
    <dbReference type="NCBI Taxonomy" id="2831512"/>
    <lineage>
        <taxon>Eukaryota</taxon>
        <taxon>Fungi</taxon>
        <taxon>Dikarya</taxon>
        <taxon>Ascomycota</taxon>
        <taxon>Pezizomycotina</taxon>
        <taxon>Sordariomycetes</taxon>
        <taxon>Sordariomycetidae</taxon>
        <taxon>Sordariales</taxon>
        <taxon>Chaetomiaceae</taxon>
        <taxon>Staphylotrichum</taxon>
    </lineage>
</organism>
<dbReference type="EMBL" id="MU856443">
    <property type="protein sequence ID" value="KAK3896705.1"/>
    <property type="molecule type" value="Genomic_DNA"/>
</dbReference>
<feature type="region of interest" description="Disordered" evidence="1">
    <location>
        <begin position="39"/>
        <end position="85"/>
    </location>
</feature>
<comment type="caution">
    <text evidence="2">The sequence shown here is derived from an EMBL/GenBank/DDBJ whole genome shotgun (WGS) entry which is preliminary data.</text>
</comment>
<dbReference type="PANTHER" id="PTHR34144:SF5">
    <property type="entry name" value="ALPHA-1,3-MANNOSYLTRANSFERASE CMT1"/>
    <property type="match status" value="1"/>
</dbReference>
<name>A0AAN6RMX8_9PEZI</name>
<evidence type="ECO:0000313" key="3">
    <source>
        <dbReference type="Proteomes" id="UP001303889"/>
    </source>
</evidence>
<accession>A0AAN6RMX8</accession>
<dbReference type="Pfam" id="PF11735">
    <property type="entry name" value="CAP59_mtransfer"/>
    <property type="match status" value="1"/>
</dbReference>
<evidence type="ECO:0000256" key="1">
    <source>
        <dbReference type="SAM" id="MobiDB-lite"/>
    </source>
</evidence>
<protein>
    <submittedName>
        <fullName evidence="2">Alpha-1 3-mannosyltransferase</fullName>
    </submittedName>
</protein>
<dbReference type="AlphaFoldDB" id="A0AAN6RMX8"/>
<feature type="non-terminal residue" evidence="2">
    <location>
        <position position="349"/>
    </location>
</feature>
<gene>
    <name evidence="2" type="ORF">C8A05DRAFT_20372</name>
</gene>
<dbReference type="PANTHER" id="PTHR34144">
    <property type="entry name" value="CHROMOSOME 8, WHOLE GENOME SHOTGUN SEQUENCE"/>
    <property type="match status" value="1"/>
</dbReference>